<accession>A0A117QN38</accession>
<dbReference type="EMBL" id="LMWS01000019">
    <property type="protein sequence ID" value="KUN37469.1"/>
    <property type="molecule type" value="Genomic_DNA"/>
</dbReference>
<reference evidence="2 3" key="1">
    <citation type="submission" date="2015-10" db="EMBL/GenBank/DDBJ databases">
        <title>Draft genome sequence of Streptomyces longwoodensis DSM 41677, type strain for the species Streptomyces longwoodensis.</title>
        <authorList>
            <person name="Ruckert C."/>
            <person name="Winkler A."/>
            <person name="Kalinowski J."/>
            <person name="Kampfer P."/>
            <person name="Glaeser S."/>
        </authorList>
    </citation>
    <scope>NUCLEOTIDE SEQUENCE [LARGE SCALE GENOMIC DNA]</scope>
    <source>
        <strain evidence="2 3">DSM 41677</strain>
    </source>
</reference>
<feature type="region of interest" description="Disordered" evidence="1">
    <location>
        <begin position="93"/>
        <end position="130"/>
    </location>
</feature>
<dbReference type="RefSeq" id="WP_067234573.1">
    <property type="nucleotide sequence ID" value="NZ_KQ948553.1"/>
</dbReference>
<dbReference type="GeneID" id="91426418"/>
<evidence type="ECO:0000313" key="2">
    <source>
        <dbReference type="EMBL" id="KUN37469.1"/>
    </source>
</evidence>
<gene>
    <name evidence="2" type="ORF">AQJ30_17610</name>
</gene>
<name>A0A117QN38_9ACTN</name>
<sequence>MGTTLGTLAGTCVGYLVQADHDPTPEGRVAPLSAAQDGQVATDGDLRKLLTDHGLRHVAARGWTTADGTRTRIHLLQFGNGGGRRRAVRVPRPVRPTGVRPQRRRRDDARRGPPGLGRARPDHPLAYDEAEPYGPEQVRQAYVQAGDVIGLVVQSREGTAAAVPFQQTVTLQSELPA</sequence>
<organism evidence="2 3">
    <name type="scientific">Streptomyces longwoodensis</name>
    <dbReference type="NCBI Taxonomy" id="68231"/>
    <lineage>
        <taxon>Bacteria</taxon>
        <taxon>Bacillati</taxon>
        <taxon>Actinomycetota</taxon>
        <taxon>Actinomycetes</taxon>
        <taxon>Kitasatosporales</taxon>
        <taxon>Streptomycetaceae</taxon>
        <taxon>Streptomyces</taxon>
    </lineage>
</organism>
<proteinExistence type="predicted"/>
<keyword evidence="3" id="KW-1185">Reference proteome</keyword>
<comment type="caution">
    <text evidence="2">The sequence shown here is derived from an EMBL/GenBank/DDBJ whole genome shotgun (WGS) entry which is preliminary data.</text>
</comment>
<dbReference type="Proteomes" id="UP000053271">
    <property type="component" value="Unassembled WGS sequence"/>
</dbReference>
<evidence type="ECO:0000256" key="1">
    <source>
        <dbReference type="SAM" id="MobiDB-lite"/>
    </source>
</evidence>
<evidence type="ECO:0000313" key="3">
    <source>
        <dbReference type="Proteomes" id="UP000053271"/>
    </source>
</evidence>
<dbReference type="STRING" id="68231.AQJ30_17610"/>
<dbReference type="AlphaFoldDB" id="A0A117QN38"/>
<protein>
    <submittedName>
        <fullName evidence="2">Uncharacterized protein</fullName>
    </submittedName>
</protein>